<accession>A0A6J6IDZ5</accession>
<dbReference type="SUPFAM" id="SSF54909">
    <property type="entry name" value="Dimeric alpha+beta barrel"/>
    <property type="match status" value="1"/>
</dbReference>
<dbReference type="InterPro" id="IPR011008">
    <property type="entry name" value="Dimeric_a/b-barrel"/>
</dbReference>
<dbReference type="AlphaFoldDB" id="A0A6J6IDZ5"/>
<gene>
    <name evidence="2" type="ORF">UFOPK1835_01932</name>
</gene>
<name>A0A6J6IDZ5_9ZZZZ</name>
<evidence type="ECO:0000313" key="2">
    <source>
        <dbReference type="EMBL" id="CAB4622863.1"/>
    </source>
</evidence>
<dbReference type="EMBL" id="CAEZUP010000118">
    <property type="protein sequence ID" value="CAB4622863.1"/>
    <property type="molecule type" value="Genomic_DNA"/>
</dbReference>
<evidence type="ECO:0000259" key="1">
    <source>
        <dbReference type="Pfam" id="PF07045"/>
    </source>
</evidence>
<dbReference type="PANTHER" id="PTHR40257">
    <property type="match status" value="1"/>
</dbReference>
<proteinExistence type="predicted"/>
<feature type="domain" description="DUF1330" evidence="1">
    <location>
        <begin position="51"/>
        <end position="124"/>
    </location>
</feature>
<dbReference type="Pfam" id="PF07045">
    <property type="entry name" value="DUF1330"/>
    <property type="match status" value="1"/>
</dbReference>
<protein>
    <submittedName>
        <fullName evidence="2">Unannotated protein</fullName>
    </submittedName>
</protein>
<organism evidence="2">
    <name type="scientific">freshwater metagenome</name>
    <dbReference type="NCBI Taxonomy" id="449393"/>
    <lineage>
        <taxon>unclassified sequences</taxon>
        <taxon>metagenomes</taxon>
        <taxon>ecological metagenomes</taxon>
    </lineage>
</organism>
<reference evidence="2" key="1">
    <citation type="submission" date="2020-05" db="EMBL/GenBank/DDBJ databases">
        <authorList>
            <person name="Chiriac C."/>
            <person name="Salcher M."/>
            <person name="Ghai R."/>
            <person name="Kavagutti S V."/>
        </authorList>
    </citation>
    <scope>NUCLEOTIDE SEQUENCE</scope>
</reference>
<dbReference type="PANTHER" id="PTHR40257:SF1">
    <property type="entry name" value="DUF1330 DOMAIN-CONTAINING PROTEIN"/>
    <property type="match status" value="1"/>
</dbReference>
<sequence length="137" mass="14666">MTTPVPANATLNPTGEQLGAFANGPDDGPIVMVNLLRYLDQASDGSGRTGREAYATYGAAVIPMVIERGGSFEFMASAHATVIGPADEQWDEVILVQYPSRAAFLDMISSDAYQVAMVDREVALADSRLIPTTRTDR</sequence>
<dbReference type="Gene3D" id="3.30.70.100">
    <property type="match status" value="1"/>
</dbReference>
<dbReference type="InterPro" id="IPR010753">
    <property type="entry name" value="DUF1330"/>
</dbReference>